<feature type="transmembrane region" description="Helical" evidence="6">
    <location>
        <begin position="245"/>
        <end position="265"/>
    </location>
</feature>
<protein>
    <recommendedName>
        <fullName evidence="6">WAT1-related protein</fullName>
    </recommendedName>
</protein>
<evidence type="ECO:0000256" key="1">
    <source>
        <dbReference type="ARBA" id="ARBA00004141"/>
    </source>
</evidence>
<dbReference type="InterPro" id="IPR030184">
    <property type="entry name" value="WAT1-related"/>
</dbReference>
<evidence type="ECO:0000256" key="2">
    <source>
        <dbReference type="ARBA" id="ARBA00007635"/>
    </source>
</evidence>
<dbReference type="GO" id="GO:0022857">
    <property type="term" value="F:transmembrane transporter activity"/>
    <property type="evidence" value="ECO:0007669"/>
    <property type="project" value="InterPro"/>
</dbReference>
<dbReference type="InterPro" id="IPR000620">
    <property type="entry name" value="EamA_dom"/>
</dbReference>
<feature type="transmembrane region" description="Helical" evidence="6">
    <location>
        <begin position="38"/>
        <end position="56"/>
    </location>
</feature>
<accession>A0AAV0E224</accession>
<evidence type="ECO:0000259" key="7">
    <source>
        <dbReference type="Pfam" id="PF00892"/>
    </source>
</evidence>
<organism evidence="8 9">
    <name type="scientific">Cuscuta epithymum</name>
    <dbReference type="NCBI Taxonomy" id="186058"/>
    <lineage>
        <taxon>Eukaryota</taxon>
        <taxon>Viridiplantae</taxon>
        <taxon>Streptophyta</taxon>
        <taxon>Embryophyta</taxon>
        <taxon>Tracheophyta</taxon>
        <taxon>Spermatophyta</taxon>
        <taxon>Magnoliopsida</taxon>
        <taxon>eudicotyledons</taxon>
        <taxon>Gunneridae</taxon>
        <taxon>Pentapetalae</taxon>
        <taxon>asterids</taxon>
        <taxon>lamiids</taxon>
        <taxon>Solanales</taxon>
        <taxon>Convolvulaceae</taxon>
        <taxon>Cuscuteae</taxon>
        <taxon>Cuscuta</taxon>
        <taxon>Cuscuta subgen. Cuscuta</taxon>
    </lineage>
</organism>
<sequence length="404" mass="45081">MCVYKYEYVLNLLNYHLNSIDLEERNIIMGMMRKHSRAVGAMVIIQITCTGMTLFSKSAISRGMKPSIFVAYRQAFATLALAPFALYIDRKNQPPLTFKMLCKICVVSLCGVNLSLNLFYAGLNYVSATFVTAVTNTIPAMVFVIAICLRLERLGIRKSEGKAKVVGCILSLLGAMVFTFYKGPVLYPTTTHEEAMQKSHLSVKTPAYSKEDWIRGSVLILGANLTWSLWLIMQAPLMKQYPAKLRLVTLQCTICCLMSTLWGAFEERDLSSWKLGWDINLLSVAYCGIVVTGISYWLQAWVVDNKGPVFASMFSPLALILTAFFSTLFFKETLHCGGVLGAVLLVMGLYGFLWGKKKETKDMAASEPIKSNNQTKDTRVELDTISCTSAEIEVVPEAQRRCCI</sequence>
<comment type="subcellular location">
    <subcellularLocation>
        <location evidence="1 6">Membrane</location>
        <topology evidence="1 6">Multi-pass membrane protein</topology>
    </subcellularLocation>
</comment>
<evidence type="ECO:0000256" key="3">
    <source>
        <dbReference type="ARBA" id="ARBA00022692"/>
    </source>
</evidence>
<evidence type="ECO:0000256" key="6">
    <source>
        <dbReference type="RuleBase" id="RU363077"/>
    </source>
</evidence>
<keyword evidence="4 6" id="KW-1133">Transmembrane helix</keyword>
<feature type="domain" description="EamA" evidence="7">
    <location>
        <begin position="215"/>
        <end position="352"/>
    </location>
</feature>
<keyword evidence="3 6" id="KW-0812">Transmembrane</keyword>
<feature type="transmembrane region" description="Helical" evidence="6">
    <location>
        <begin position="68"/>
        <end position="88"/>
    </location>
</feature>
<dbReference type="SUPFAM" id="SSF103481">
    <property type="entry name" value="Multidrug resistance efflux transporter EmrE"/>
    <property type="match status" value="2"/>
</dbReference>
<feature type="transmembrane region" description="Helical" evidence="6">
    <location>
        <begin position="126"/>
        <end position="151"/>
    </location>
</feature>
<reference evidence="8" key="1">
    <citation type="submission" date="2022-07" db="EMBL/GenBank/DDBJ databases">
        <authorList>
            <person name="Macas J."/>
            <person name="Novak P."/>
            <person name="Neumann P."/>
        </authorList>
    </citation>
    <scope>NUCLEOTIDE SEQUENCE</scope>
</reference>
<feature type="transmembrane region" description="Helical" evidence="6">
    <location>
        <begin position="310"/>
        <end position="330"/>
    </location>
</feature>
<dbReference type="Pfam" id="PF00892">
    <property type="entry name" value="EamA"/>
    <property type="match status" value="2"/>
</dbReference>
<feature type="transmembrane region" description="Helical" evidence="6">
    <location>
        <begin position="277"/>
        <end position="298"/>
    </location>
</feature>
<comment type="caution">
    <text evidence="8">The sequence shown here is derived from an EMBL/GenBank/DDBJ whole genome shotgun (WGS) entry which is preliminary data.</text>
</comment>
<evidence type="ECO:0000256" key="5">
    <source>
        <dbReference type="ARBA" id="ARBA00023136"/>
    </source>
</evidence>
<evidence type="ECO:0000256" key="4">
    <source>
        <dbReference type="ARBA" id="ARBA00022989"/>
    </source>
</evidence>
<dbReference type="EMBL" id="CAMAPF010000204">
    <property type="protein sequence ID" value="CAH9113165.1"/>
    <property type="molecule type" value="Genomic_DNA"/>
</dbReference>
<feature type="transmembrane region" description="Helical" evidence="6">
    <location>
        <begin position="336"/>
        <end position="354"/>
    </location>
</feature>
<proteinExistence type="inferred from homology"/>
<evidence type="ECO:0000313" key="9">
    <source>
        <dbReference type="Proteomes" id="UP001152523"/>
    </source>
</evidence>
<gene>
    <name evidence="8" type="ORF">CEPIT_LOCUS20189</name>
</gene>
<dbReference type="InterPro" id="IPR037185">
    <property type="entry name" value="EmrE-like"/>
</dbReference>
<dbReference type="GO" id="GO:0016020">
    <property type="term" value="C:membrane"/>
    <property type="evidence" value="ECO:0007669"/>
    <property type="project" value="UniProtKB-SubCell"/>
</dbReference>
<dbReference type="AlphaFoldDB" id="A0AAV0E224"/>
<keyword evidence="9" id="KW-1185">Reference proteome</keyword>
<feature type="transmembrane region" description="Helical" evidence="6">
    <location>
        <begin position="213"/>
        <end position="233"/>
    </location>
</feature>
<keyword evidence="5 6" id="KW-0472">Membrane</keyword>
<name>A0AAV0E224_9ASTE</name>
<dbReference type="Proteomes" id="UP001152523">
    <property type="component" value="Unassembled WGS sequence"/>
</dbReference>
<evidence type="ECO:0000313" key="8">
    <source>
        <dbReference type="EMBL" id="CAH9113165.1"/>
    </source>
</evidence>
<comment type="similarity">
    <text evidence="2 6">Belongs to the drug/metabolite transporter (DMT) superfamily. Plant drug/metabolite exporter (P-DME) (TC 2.A.7.4) family.</text>
</comment>
<feature type="transmembrane region" description="Helical" evidence="6">
    <location>
        <begin position="100"/>
        <end position="120"/>
    </location>
</feature>
<feature type="domain" description="EamA" evidence="7">
    <location>
        <begin position="43"/>
        <end position="179"/>
    </location>
</feature>
<dbReference type="PANTHER" id="PTHR31218">
    <property type="entry name" value="WAT1-RELATED PROTEIN"/>
    <property type="match status" value="1"/>
</dbReference>
<feature type="transmembrane region" description="Helical" evidence="6">
    <location>
        <begin position="163"/>
        <end position="181"/>
    </location>
</feature>